<feature type="compositionally biased region" description="Polar residues" evidence="1">
    <location>
        <begin position="215"/>
        <end position="234"/>
    </location>
</feature>
<dbReference type="PANTHER" id="PTHR42354">
    <property type="entry name" value="C2H2-TYPE DOMAIN-CONTAINING PROTEIN"/>
    <property type="match status" value="1"/>
</dbReference>
<feature type="compositionally biased region" description="Basic and acidic residues" evidence="1">
    <location>
        <begin position="59"/>
        <end position="72"/>
    </location>
</feature>
<sequence>MDGPSYMALETVGHVVAAIVDSYAVALECYAGWRRTQGTRNHYHYQATRSTSNNDGDSNDSKNTDTTRKSEKGTAFSAAGASLSLSKSKIEEAFNSGADVLGDEFISGDAACYDVLIRNLALLRDCVTALKRAVEAGEYYPLPLAEVTRLSEAMRISTLATLREQYQRLVVGRLAPRVAISSPKLSRISDESQVDEGVVRGTDVDAVAQTRLQDHYQTNSANSCSQTTDSNSNNNRHDPPSPPTTPIQVLKEPPPTQDSESTYSWSTTGLNDNRPKNSVFSIFCPEAMKYQVDLDRALPVEGARCRCGYVWDADHRVGNKIAMVIKDGFHITPRFLGKSHCDNGLGCVLCTSSGKTETFASVEGLKTHINSSHTKWQLLHDRDLAGR</sequence>
<evidence type="ECO:0000313" key="2">
    <source>
        <dbReference type="EMBL" id="KAJ3577656.1"/>
    </source>
</evidence>
<organism evidence="2 3">
    <name type="scientific">Xylaria arbuscula</name>
    <dbReference type="NCBI Taxonomy" id="114810"/>
    <lineage>
        <taxon>Eukaryota</taxon>
        <taxon>Fungi</taxon>
        <taxon>Dikarya</taxon>
        <taxon>Ascomycota</taxon>
        <taxon>Pezizomycotina</taxon>
        <taxon>Sordariomycetes</taxon>
        <taxon>Xylariomycetidae</taxon>
        <taxon>Xylariales</taxon>
        <taxon>Xylariaceae</taxon>
        <taxon>Xylaria</taxon>
    </lineage>
</organism>
<evidence type="ECO:0000256" key="1">
    <source>
        <dbReference type="SAM" id="MobiDB-lite"/>
    </source>
</evidence>
<dbReference type="Proteomes" id="UP001148614">
    <property type="component" value="Unassembled WGS sequence"/>
</dbReference>
<accession>A0A9W8NJ79</accession>
<comment type="caution">
    <text evidence="2">The sequence shown here is derived from an EMBL/GenBank/DDBJ whole genome shotgun (WGS) entry which is preliminary data.</text>
</comment>
<dbReference type="EMBL" id="JANPWZ010000331">
    <property type="protein sequence ID" value="KAJ3577656.1"/>
    <property type="molecule type" value="Genomic_DNA"/>
</dbReference>
<dbReference type="AlphaFoldDB" id="A0A9W8NJ79"/>
<feature type="region of interest" description="Disordered" evidence="1">
    <location>
        <begin position="213"/>
        <end position="270"/>
    </location>
</feature>
<dbReference type="PANTHER" id="PTHR42354:SF1">
    <property type="entry name" value="C2H2-TYPE DOMAIN-CONTAINING PROTEIN"/>
    <property type="match status" value="1"/>
</dbReference>
<evidence type="ECO:0000313" key="3">
    <source>
        <dbReference type="Proteomes" id="UP001148614"/>
    </source>
</evidence>
<protein>
    <recommendedName>
        <fullName evidence="4">C2H2-type domain-containing protein</fullName>
    </recommendedName>
</protein>
<evidence type="ECO:0008006" key="4">
    <source>
        <dbReference type="Google" id="ProtNLM"/>
    </source>
</evidence>
<proteinExistence type="predicted"/>
<name>A0A9W8NJ79_9PEZI</name>
<dbReference type="VEuPathDB" id="FungiDB:F4678DRAFT_420250"/>
<keyword evidence="3" id="KW-1185">Reference proteome</keyword>
<gene>
    <name evidence="2" type="ORF">NPX13_g2915</name>
</gene>
<reference evidence="2" key="1">
    <citation type="submission" date="2022-07" db="EMBL/GenBank/DDBJ databases">
        <title>Genome Sequence of Xylaria arbuscula.</title>
        <authorList>
            <person name="Buettner E."/>
        </authorList>
    </citation>
    <scope>NUCLEOTIDE SEQUENCE</scope>
    <source>
        <strain evidence="2">VT107</strain>
    </source>
</reference>
<feature type="region of interest" description="Disordered" evidence="1">
    <location>
        <begin position="46"/>
        <end position="73"/>
    </location>
</feature>
<feature type="compositionally biased region" description="Polar residues" evidence="1">
    <location>
        <begin position="257"/>
        <end position="270"/>
    </location>
</feature>